<proteinExistence type="predicted"/>
<evidence type="ECO:0000313" key="1">
    <source>
        <dbReference type="EMBL" id="GFU20648.1"/>
    </source>
</evidence>
<protein>
    <submittedName>
        <fullName evidence="1">Uncharacterized protein</fullName>
    </submittedName>
</protein>
<sequence length="138" mass="16081">MKASTLRVSENYDTIAGHNSNPFEFRKLPKCYAKEDDKIEIVCAENITEDMENLLPSFREDKINLVKINTSNFIEAQHNVEELALLIQKVEKGKKNENSNLLNQLEKLWNATCSLNEEKDERQIEKQEEEQKTILLEI</sequence>
<reference evidence="1" key="1">
    <citation type="submission" date="2020-08" db="EMBL/GenBank/DDBJ databases">
        <title>Multicomponent nature underlies the extraordinary mechanical properties of spider dragline silk.</title>
        <authorList>
            <person name="Kono N."/>
            <person name="Nakamura H."/>
            <person name="Mori M."/>
            <person name="Yoshida Y."/>
            <person name="Ohtoshi R."/>
            <person name="Malay A.D."/>
            <person name="Moran D.A.P."/>
            <person name="Tomita M."/>
            <person name="Numata K."/>
            <person name="Arakawa K."/>
        </authorList>
    </citation>
    <scope>NUCLEOTIDE SEQUENCE</scope>
</reference>
<accession>A0A8X6UDI7</accession>
<evidence type="ECO:0000313" key="2">
    <source>
        <dbReference type="Proteomes" id="UP000887013"/>
    </source>
</evidence>
<gene>
    <name evidence="1" type="ORF">NPIL_371301</name>
</gene>
<dbReference type="Proteomes" id="UP000887013">
    <property type="component" value="Unassembled WGS sequence"/>
</dbReference>
<comment type="caution">
    <text evidence="1">The sequence shown here is derived from an EMBL/GenBank/DDBJ whole genome shotgun (WGS) entry which is preliminary data.</text>
</comment>
<dbReference type="AlphaFoldDB" id="A0A8X6UDI7"/>
<name>A0A8X6UDI7_NEPPI</name>
<dbReference type="EMBL" id="BMAW01080656">
    <property type="protein sequence ID" value="GFU20648.1"/>
    <property type="molecule type" value="Genomic_DNA"/>
</dbReference>
<organism evidence="1 2">
    <name type="scientific">Nephila pilipes</name>
    <name type="common">Giant wood spider</name>
    <name type="synonym">Nephila maculata</name>
    <dbReference type="NCBI Taxonomy" id="299642"/>
    <lineage>
        <taxon>Eukaryota</taxon>
        <taxon>Metazoa</taxon>
        <taxon>Ecdysozoa</taxon>
        <taxon>Arthropoda</taxon>
        <taxon>Chelicerata</taxon>
        <taxon>Arachnida</taxon>
        <taxon>Araneae</taxon>
        <taxon>Araneomorphae</taxon>
        <taxon>Entelegynae</taxon>
        <taxon>Araneoidea</taxon>
        <taxon>Nephilidae</taxon>
        <taxon>Nephila</taxon>
    </lineage>
</organism>
<keyword evidence="2" id="KW-1185">Reference proteome</keyword>